<organism evidence="1 2">
    <name type="scientific">Pseudo-nitzschia multistriata</name>
    <dbReference type="NCBI Taxonomy" id="183589"/>
    <lineage>
        <taxon>Eukaryota</taxon>
        <taxon>Sar</taxon>
        <taxon>Stramenopiles</taxon>
        <taxon>Ochrophyta</taxon>
        <taxon>Bacillariophyta</taxon>
        <taxon>Bacillariophyceae</taxon>
        <taxon>Bacillariophycidae</taxon>
        <taxon>Bacillariales</taxon>
        <taxon>Bacillariaceae</taxon>
        <taxon>Pseudo-nitzschia</taxon>
    </lineage>
</organism>
<protein>
    <submittedName>
        <fullName evidence="1">Uncharacterized protein</fullName>
    </submittedName>
</protein>
<keyword evidence="2" id="KW-1185">Reference proteome</keyword>
<evidence type="ECO:0000313" key="2">
    <source>
        <dbReference type="Proteomes" id="UP000291116"/>
    </source>
</evidence>
<dbReference type="AlphaFoldDB" id="A0A448Z9Z8"/>
<proteinExistence type="predicted"/>
<gene>
    <name evidence="1" type="ORF">PSNMU_V1.4_AUG-EV-PASAV3_0057450</name>
</gene>
<dbReference type="Proteomes" id="UP000291116">
    <property type="component" value="Unassembled WGS sequence"/>
</dbReference>
<name>A0A448Z9Z8_9STRA</name>
<accession>A0A448Z9Z8</accession>
<sequence length="123" mass="13852">MQGVHGRCELGNAGGRRLVHAHVLVIRCVLVHFFQVSDVLIVRARLAVVEAHPVLEARNSVVDHHGDTLRRSPDAFYEVLKGLHLLVRVFRRVAHLVEFFPPENNGVDFGNLVVVFDGIDDFR</sequence>
<dbReference type="EMBL" id="CAACVS010000192">
    <property type="protein sequence ID" value="VEU38892.1"/>
    <property type="molecule type" value="Genomic_DNA"/>
</dbReference>
<reference evidence="1 2" key="1">
    <citation type="submission" date="2019-01" db="EMBL/GenBank/DDBJ databases">
        <authorList>
            <person name="Ferrante I. M."/>
        </authorList>
    </citation>
    <scope>NUCLEOTIDE SEQUENCE [LARGE SCALE GENOMIC DNA]</scope>
    <source>
        <strain evidence="1 2">B856</strain>
    </source>
</reference>
<evidence type="ECO:0000313" key="1">
    <source>
        <dbReference type="EMBL" id="VEU38892.1"/>
    </source>
</evidence>